<dbReference type="Proteomes" id="UP000324222">
    <property type="component" value="Unassembled WGS sequence"/>
</dbReference>
<name>A0A5B7HN85_PORTR</name>
<comment type="caution">
    <text evidence="1">The sequence shown here is derived from an EMBL/GenBank/DDBJ whole genome shotgun (WGS) entry which is preliminary data.</text>
</comment>
<reference evidence="1 2" key="1">
    <citation type="submission" date="2019-05" db="EMBL/GenBank/DDBJ databases">
        <title>Another draft genome of Portunus trituberculatus and its Hox gene families provides insights of decapod evolution.</title>
        <authorList>
            <person name="Jeong J.-H."/>
            <person name="Song I."/>
            <person name="Kim S."/>
            <person name="Choi T."/>
            <person name="Kim D."/>
            <person name="Ryu S."/>
            <person name="Kim W."/>
        </authorList>
    </citation>
    <scope>NUCLEOTIDE SEQUENCE [LARGE SCALE GENOMIC DNA]</scope>
    <source>
        <tissue evidence="1">Muscle</tissue>
    </source>
</reference>
<gene>
    <name evidence="1" type="ORF">E2C01_065384</name>
</gene>
<dbReference type="EMBL" id="VSRR010032313">
    <property type="protein sequence ID" value="MPC71115.1"/>
    <property type="molecule type" value="Genomic_DNA"/>
</dbReference>
<evidence type="ECO:0000313" key="2">
    <source>
        <dbReference type="Proteomes" id="UP000324222"/>
    </source>
</evidence>
<organism evidence="1 2">
    <name type="scientific">Portunus trituberculatus</name>
    <name type="common">Swimming crab</name>
    <name type="synonym">Neptunus trituberculatus</name>
    <dbReference type="NCBI Taxonomy" id="210409"/>
    <lineage>
        <taxon>Eukaryota</taxon>
        <taxon>Metazoa</taxon>
        <taxon>Ecdysozoa</taxon>
        <taxon>Arthropoda</taxon>
        <taxon>Crustacea</taxon>
        <taxon>Multicrustacea</taxon>
        <taxon>Malacostraca</taxon>
        <taxon>Eumalacostraca</taxon>
        <taxon>Eucarida</taxon>
        <taxon>Decapoda</taxon>
        <taxon>Pleocyemata</taxon>
        <taxon>Brachyura</taxon>
        <taxon>Eubrachyura</taxon>
        <taxon>Portunoidea</taxon>
        <taxon>Portunidae</taxon>
        <taxon>Portuninae</taxon>
        <taxon>Portunus</taxon>
    </lineage>
</organism>
<keyword evidence="2" id="KW-1185">Reference proteome</keyword>
<accession>A0A5B7HN85</accession>
<evidence type="ECO:0000313" key="1">
    <source>
        <dbReference type="EMBL" id="MPC71115.1"/>
    </source>
</evidence>
<dbReference type="AlphaFoldDB" id="A0A5B7HN85"/>
<proteinExistence type="predicted"/>
<sequence>MVSVGEVHIGDGGPHVTAPVTHFALLEGGAAALGEADLGAEVKLPAGGGELEGAAPSLPITAAAAHTPTPRAQHQPSRPTCIAAAAVCGEELIRLAWWRGLVVLWCGVDVSIQSWNVLECAGMEVNYAKMYGGIS</sequence>
<protein>
    <submittedName>
        <fullName evidence="1">Uncharacterized protein</fullName>
    </submittedName>
</protein>